<dbReference type="Proteomes" id="UP000199585">
    <property type="component" value="Unassembled WGS sequence"/>
</dbReference>
<dbReference type="EMBL" id="FOCI01000037">
    <property type="protein sequence ID" value="SEN79661.1"/>
    <property type="molecule type" value="Genomic_DNA"/>
</dbReference>
<sequence length="121" mass="13101">MTDLSINCLPEGETLAELARRECAIRFDLRFCRSVAVSEHDRDTAPCDPSEAEFATLYALTDLGEAIAIHNANLTSSGADEVAAVARALFVAMVNARRDPPDAAQRHEAEQAALIDHHQIG</sequence>
<keyword evidence="2" id="KW-1185">Reference proteome</keyword>
<dbReference type="OrthoDB" id="7857082at2"/>
<evidence type="ECO:0000313" key="1">
    <source>
        <dbReference type="EMBL" id="SEN79661.1"/>
    </source>
</evidence>
<gene>
    <name evidence="1" type="ORF">SAMN04488003_13712</name>
</gene>
<name>A0A1H8JGB4_9RHOB</name>
<accession>A0A1H8JGB4</accession>
<evidence type="ECO:0000313" key="2">
    <source>
        <dbReference type="Proteomes" id="UP000199585"/>
    </source>
</evidence>
<organism evidence="1 2">
    <name type="scientific">Loktanella fryxellensis</name>
    <dbReference type="NCBI Taxonomy" id="245187"/>
    <lineage>
        <taxon>Bacteria</taxon>
        <taxon>Pseudomonadati</taxon>
        <taxon>Pseudomonadota</taxon>
        <taxon>Alphaproteobacteria</taxon>
        <taxon>Rhodobacterales</taxon>
        <taxon>Roseobacteraceae</taxon>
        <taxon>Loktanella</taxon>
    </lineage>
</organism>
<proteinExistence type="predicted"/>
<dbReference type="AlphaFoldDB" id="A0A1H8JGB4"/>
<dbReference type="RefSeq" id="WP_089905657.1">
    <property type="nucleotide sequence ID" value="NZ_FOCI01000037.1"/>
</dbReference>
<protein>
    <submittedName>
        <fullName evidence="1">Uncharacterized protein</fullName>
    </submittedName>
</protein>
<dbReference type="STRING" id="245187.SAMN04488003_13712"/>
<reference evidence="1 2" key="1">
    <citation type="submission" date="2016-10" db="EMBL/GenBank/DDBJ databases">
        <authorList>
            <person name="de Groot N.N."/>
        </authorList>
    </citation>
    <scope>NUCLEOTIDE SEQUENCE [LARGE SCALE GENOMIC DNA]</scope>
    <source>
        <strain evidence="1 2">DSM 16213</strain>
    </source>
</reference>